<feature type="domain" description="Thioredoxin" evidence="9">
    <location>
        <begin position="5"/>
        <end position="153"/>
    </location>
</feature>
<evidence type="ECO:0000256" key="4">
    <source>
        <dbReference type="ARBA" id="ARBA00023027"/>
    </source>
</evidence>
<dbReference type="InterPro" id="IPR036249">
    <property type="entry name" value="Thioredoxin-like_sf"/>
</dbReference>
<protein>
    <recommendedName>
        <fullName evidence="1">protein-disulfide reductase</fullName>
        <ecNumber evidence="1">1.8.1.8</ecNumber>
    </recommendedName>
</protein>
<name>A0ABR3KE69_TRISP</name>
<evidence type="ECO:0000256" key="6">
    <source>
        <dbReference type="ARBA" id="ARBA00047388"/>
    </source>
</evidence>
<evidence type="ECO:0000256" key="1">
    <source>
        <dbReference type="ARBA" id="ARBA00012612"/>
    </source>
</evidence>
<evidence type="ECO:0000256" key="7">
    <source>
        <dbReference type="ARBA" id="ARBA00047804"/>
    </source>
</evidence>
<comment type="caution">
    <text evidence="10">The sequence shown here is derived from an EMBL/GenBank/DDBJ whole genome shotgun (WGS) entry which is preliminary data.</text>
</comment>
<evidence type="ECO:0000256" key="5">
    <source>
        <dbReference type="ARBA" id="ARBA00025782"/>
    </source>
</evidence>
<accession>A0ABR3KE69</accession>
<dbReference type="Pfam" id="PF13905">
    <property type="entry name" value="Thioredoxin_8"/>
    <property type="match status" value="2"/>
</dbReference>
<dbReference type="InterPro" id="IPR013766">
    <property type="entry name" value="Thioredoxin_domain"/>
</dbReference>
<feature type="transmembrane region" description="Helical" evidence="8">
    <location>
        <begin position="166"/>
        <end position="189"/>
    </location>
</feature>
<keyword evidence="8" id="KW-0472">Membrane</keyword>
<comment type="catalytic activity">
    <reaction evidence="6">
        <text>[protein]-dithiol + NAD(+) = [protein]-disulfide + NADH + H(+)</text>
        <dbReference type="Rhea" id="RHEA:18749"/>
        <dbReference type="Rhea" id="RHEA-COMP:10593"/>
        <dbReference type="Rhea" id="RHEA-COMP:10594"/>
        <dbReference type="ChEBI" id="CHEBI:15378"/>
        <dbReference type="ChEBI" id="CHEBI:29950"/>
        <dbReference type="ChEBI" id="CHEBI:50058"/>
        <dbReference type="ChEBI" id="CHEBI:57540"/>
        <dbReference type="ChEBI" id="CHEBI:57945"/>
        <dbReference type="EC" id="1.8.1.8"/>
    </reaction>
</comment>
<sequence length="316" mass="35842">MAATMKLLSKRKTFHPLTELLKGKVLMKMVNGQPRKVEPLEHLKSKVVALYFSAHWCPPCRAFTPVLKDFYEEVGDDEFEIVFVSFDRAAEALTQYMNEMHGSWCYLPFGSPVIKQLSDQYDIHGVPVLVIIKPSGEVVKSNARADIMGQTVKPPKETFQGWKCNVMVVAVAFFNCYPVLIVTNFVNFLKHHLQKDGRKIGRENFDEALYFSAHWCPPCRSFTPVLKDFYEEVGDKDFEVIFVSFDRSEADLATYLNEAHGDWCYLPFGDPLIRELSELYNVQGIPALIVIKSSGEVVTNNGRSEVMGQTSIPPAE</sequence>
<keyword evidence="3" id="KW-0560">Oxidoreductase</keyword>
<keyword evidence="4" id="KW-0520">NAD</keyword>
<dbReference type="InterPro" id="IPR012336">
    <property type="entry name" value="Thioredoxin-like_fold"/>
</dbReference>
<dbReference type="PROSITE" id="PS51352">
    <property type="entry name" value="THIOREDOXIN_2"/>
    <property type="match status" value="2"/>
</dbReference>
<comment type="similarity">
    <text evidence="5">Belongs to the nucleoredoxin family.</text>
</comment>
<evidence type="ECO:0000313" key="11">
    <source>
        <dbReference type="Proteomes" id="UP001558632"/>
    </source>
</evidence>
<keyword evidence="8" id="KW-0812">Transmembrane</keyword>
<proteinExistence type="inferred from homology"/>
<evidence type="ECO:0000256" key="3">
    <source>
        <dbReference type="ARBA" id="ARBA00023002"/>
    </source>
</evidence>
<dbReference type="Gene3D" id="3.40.30.10">
    <property type="entry name" value="Glutaredoxin"/>
    <property type="match status" value="2"/>
</dbReference>
<keyword evidence="8" id="KW-1133">Transmembrane helix</keyword>
<feature type="domain" description="Thioredoxin" evidence="9">
    <location>
        <begin position="179"/>
        <end position="316"/>
    </location>
</feature>
<dbReference type="SUPFAM" id="SSF52833">
    <property type="entry name" value="Thioredoxin-like"/>
    <property type="match status" value="2"/>
</dbReference>
<evidence type="ECO:0000256" key="2">
    <source>
        <dbReference type="ARBA" id="ARBA00022737"/>
    </source>
</evidence>
<dbReference type="EC" id="1.8.1.8" evidence="1"/>
<evidence type="ECO:0000259" key="9">
    <source>
        <dbReference type="PROSITE" id="PS51352"/>
    </source>
</evidence>
<evidence type="ECO:0000313" key="10">
    <source>
        <dbReference type="EMBL" id="KAL1236189.1"/>
    </source>
</evidence>
<keyword evidence="11" id="KW-1185">Reference proteome</keyword>
<reference evidence="10 11" key="1">
    <citation type="submission" date="2024-07" db="EMBL/GenBank/DDBJ databases">
        <title>Enhanced genomic and transcriptomic resources for Trichinella pseudospiralis and T. spiralis underpin the discovery of pronounced molecular differences between stages and species.</title>
        <authorList>
            <person name="Pasi K.K."/>
            <person name="La Rosa G."/>
            <person name="Gomez-Morales M.A."/>
            <person name="Tosini F."/>
            <person name="Sumanam S."/>
            <person name="Young N.D."/>
            <person name="Chang B.C."/>
            <person name="Robin G.B."/>
        </authorList>
    </citation>
    <scope>NUCLEOTIDE SEQUENCE [LARGE SCALE GENOMIC DNA]</scope>
    <source>
        <strain evidence="10">ISS534</strain>
    </source>
</reference>
<dbReference type="CDD" id="cd02964">
    <property type="entry name" value="TryX_like_family"/>
    <property type="match status" value="2"/>
</dbReference>
<dbReference type="Proteomes" id="UP001558632">
    <property type="component" value="Unassembled WGS sequence"/>
</dbReference>
<comment type="catalytic activity">
    <reaction evidence="7">
        <text>[protein]-dithiol + NADP(+) = [protein]-disulfide + NADPH + H(+)</text>
        <dbReference type="Rhea" id="RHEA:18753"/>
        <dbReference type="Rhea" id="RHEA-COMP:10593"/>
        <dbReference type="Rhea" id="RHEA-COMP:10594"/>
        <dbReference type="ChEBI" id="CHEBI:15378"/>
        <dbReference type="ChEBI" id="CHEBI:29950"/>
        <dbReference type="ChEBI" id="CHEBI:50058"/>
        <dbReference type="ChEBI" id="CHEBI:57783"/>
        <dbReference type="ChEBI" id="CHEBI:58349"/>
        <dbReference type="EC" id="1.8.1.8"/>
    </reaction>
</comment>
<dbReference type="PANTHER" id="PTHR13871">
    <property type="entry name" value="THIOREDOXIN"/>
    <property type="match status" value="1"/>
</dbReference>
<keyword evidence="2" id="KW-0677">Repeat</keyword>
<dbReference type="PANTHER" id="PTHR13871:SF103">
    <property type="entry name" value="THIOREDOXIN DOMAIN-CONTAINING PROTEIN"/>
    <property type="match status" value="1"/>
</dbReference>
<gene>
    <name evidence="10" type="ORF">TSPI_06937</name>
</gene>
<evidence type="ECO:0000256" key="8">
    <source>
        <dbReference type="SAM" id="Phobius"/>
    </source>
</evidence>
<dbReference type="EMBL" id="JBEUSY010000369">
    <property type="protein sequence ID" value="KAL1236189.1"/>
    <property type="molecule type" value="Genomic_DNA"/>
</dbReference>
<dbReference type="InterPro" id="IPR052259">
    <property type="entry name" value="Nucleoredoxin-like"/>
</dbReference>
<organism evidence="10 11">
    <name type="scientific">Trichinella spiralis</name>
    <name type="common">Trichina worm</name>
    <dbReference type="NCBI Taxonomy" id="6334"/>
    <lineage>
        <taxon>Eukaryota</taxon>
        <taxon>Metazoa</taxon>
        <taxon>Ecdysozoa</taxon>
        <taxon>Nematoda</taxon>
        <taxon>Enoplea</taxon>
        <taxon>Dorylaimia</taxon>
        <taxon>Trichinellida</taxon>
        <taxon>Trichinellidae</taxon>
        <taxon>Trichinella</taxon>
    </lineage>
</organism>